<protein>
    <submittedName>
        <fullName evidence="1">Uncharacterized protein</fullName>
    </submittedName>
</protein>
<accession>A0A1J5TMT9</accession>
<gene>
    <name evidence="1" type="ORF">GALL_41380</name>
</gene>
<dbReference type="EMBL" id="MLJW01000010">
    <property type="protein sequence ID" value="OIR15020.1"/>
    <property type="molecule type" value="Genomic_DNA"/>
</dbReference>
<organism evidence="1">
    <name type="scientific">mine drainage metagenome</name>
    <dbReference type="NCBI Taxonomy" id="410659"/>
    <lineage>
        <taxon>unclassified sequences</taxon>
        <taxon>metagenomes</taxon>
        <taxon>ecological metagenomes</taxon>
    </lineage>
</organism>
<reference evidence="1" key="1">
    <citation type="submission" date="2016-10" db="EMBL/GenBank/DDBJ databases">
        <title>Sequence of Gallionella enrichment culture.</title>
        <authorList>
            <person name="Poehlein A."/>
            <person name="Muehling M."/>
            <person name="Daniel R."/>
        </authorList>
    </citation>
    <scope>NUCLEOTIDE SEQUENCE</scope>
</reference>
<name>A0A1J5TMT9_9ZZZZ</name>
<dbReference type="AlphaFoldDB" id="A0A1J5TMT9"/>
<evidence type="ECO:0000313" key="1">
    <source>
        <dbReference type="EMBL" id="OIR15020.1"/>
    </source>
</evidence>
<proteinExistence type="predicted"/>
<comment type="caution">
    <text evidence="1">The sequence shown here is derived from an EMBL/GenBank/DDBJ whole genome shotgun (WGS) entry which is preliminary data.</text>
</comment>
<sequence length="65" mass="7048">METSPKSRTCLEPSSNLQAQHTCVFFVTFVGFCSLQSRPQATGLAVPKCRRMASAISASFTGFVM</sequence>